<protein>
    <recommendedName>
        <fullName evidence="4">Shadow of prion protein</fullName>
    </recommendedName>
</protein>
<proteinExistence type="predicted"/>
<sequence length="144" mass="14967">MEQRRLLSLWVSLLLGATLFPSARCGGGWKRGQAGGVPGGVKPPLSSWGRGAPRQGLKMAGAAAAGALGGAALGYGVGSLGRLRPGYGYSYDGDGYGRWYPSDQVVHNQWVYYTGGCSGRAAVGWRIVLGSTLPLMLGNWIGPV</sequence>
<reference evidence="2 3" key="1">
    <citation type="submission" date="2019-04" db="EMBL/GenBank/DDBJ databases">
        <authorList>
            <consortium name="Wellcome Sanger Institute Data Sharing"/>
        </authorList>
    </citation>
    <scope>NUCLEOTIDE SEQUENCE [LARGE SCALE GENOMIC DNA]</scope>
</reference>
<dbReference type="AlphaFoldDB" id="A0A8C9RTE8"/>
<dbReference type="Proteomes" id="UP000694397">
    <property type="component" value="Chromosome 6"/>
</dbReference>
<feature type="chain" id="PRO_5034275753" description="Shadow of prion protein" evidence="1">
    <location>
        <begin position="26"/>
        <end position="144"/>
    </location>
</feature>
<organism evidence="2 3">
    <name type="scientific">Scleropages formosus</name>
    <name type="common">Asian bonytongue</name>
    <name type="synonym">Osteoglossum formosum</name>
    <dbReference type="NCBI Taxonomy" id="113540"/>
    <lineage>
        <taxon>Eukaryota</taxon>
        <taxon>Metazoa</taxon>
        <taxon>Chordata</taxon>
        <taxon>Craniata</taxon>
        <taxon>Vertebrata</taxon>
        <taxon>Euteleostomi</taxon>
        <taxon>Actinopterygii</taxon>
        <taxon>Neopterygii</taxon>
        <taxon>Teleostei</taxon>
        <taxon>Osteoglossocephala</taxon>
        <taxon>Osteoglossomorpha</taxon>
        <taxon>Osteoglossiformes</taxon>
        <taxon>Osteoglossidae</taxon>
        <taxon>Scleropages</taxon>
    </lineage>
</organism>
<dbReference type="Ensembl" id="ENSSFOT00015020448.2">
    <property type="protein sequence ID" value="ENSSFOP00015020216.1"/>
    <property type="gene ID" value="ENSSFOG00015013005.2"/>
</dbReference>
<evidence type="ECO:0008006" key="4">
    <source>
        <dbReference type="Google" id="ProtNLM"/>
    </source>
</evidence>
<evidence type="ECO:0000256" key="1">
    <source>
        <dbReference type="SAM" id="SignalP"/>
    </source>
</evidence>
<accession>A0A8C9RTE8</accession>
<keyword evidence="3" id="KW-1185">Reference proteome</keyword>
<evidence type="ECO:0000313" key="3">
    <source>
        <dbReference type="Proteomes" id="UP000694397"/>
    </source>
</evidence>
<name>A0A8C9RTE8_SCLFO</name>
<evidence type="ECO:0000313" key="2">
    <source>
        <dbReference type="Ensembl" id="ENSSFOP00015020216.1"/>
    </source>
</evidence>
<reference evidence="2" key="3">
    <citation type="submission" date="2025-09" db="UniProtKB">
        <authorList>
            <consortium name="Ensembl"/>
        </authorList>
    </citation>
    <scope>IDENTIFICATION</scope>
</reference>
<reference evidence="2" key="2">
    <citation type="submission" date="2025-08" db="UniProtKB">
        <authorList>
            <consortium name="Ensembl"/>
        </authorList>
    </citation>
    <scope>IDENTIFICATION</scope>
</reference>
<feature type="signal peptide" evidence="1">
    <location>
        <begin position="1"/>
        <end position="25"/>
    </location>
</feature>
<keyword evidence="1" id="KW-0732">Signal</keyword>